<dbReference type="GO" id="GO:0051082">
    <property type="term" value="F:unfolded protein binding"/>
    <property type="evidence" value="ECO:0007669"/>
    <property type="project" value="TreeGrafter"/>
</dbReference>
<evidence type="ECO:0000256" key="4">
    <source>
        <dbReference type="ARBA" id="ARBA00023186"/>
    </source>
</evidence>
<feature type="domain" description="Cdc37 N-terminal" evidence="10">
    <location>
        <begin position="2"/>
        <end position="203"/>
    </location>
</feature>
<dbReference type="Pfam" id="PF08565">
    <property type="entry name" value="CDC37_M"/>
    <property type="match status" value="1"/>
</dbReference>
<evidence type="ECO:0000256" key="5">
    <source>
        <dbReference type="ARBA" id="ARBA00031396"/>
    </source>
</evidence>
<reference evidence="11 12" key="1">
    <citation type="journal article" date="2019" name="Environ. Microbiol.">
        <title>At the nexus of three kingdoms: the genome of the mycorrhizal fungus Gigaspora margarita provides insights into plant, endobacterial and fungal interactions.</title>
        <authorList>
            <person name="Venice F."/>
            <person name="Ghignone S."/>
            <person name="Salvioli di Fossalunga A."/>
            <person name="Amselem J."/>
            <person name="Novero M."/>
            <person name="Xianan X."/>
            <person name="Sedzielewska Toro K."/>
            <person name="Morin E."/>
            <person name="Lipzen A."/>
            <person name="Grigoriev I.V."/>
            <person name="Henrissat B."/>
            <person name="Martin F.M."/>
            <person name="Bonfante P."/>
        </authorList>
    </citation>
    <scope>NUCLEOTIDE SEQUENCE [LARGE SCALE GENOMIC DNA]</scope>
    <source>
        <strain evidence="11 12">BEG34</strain>
    </source>
</reference>
<protein>
    <recommendedName>
        <fullName evidence="5">Hsp90 chaperone protein kinase-targeting subunit</fullName>
    </recommendedName>
</protein>
<feature type="coiled-coil region" evidence="6">
    <location>
        <begin position="159"/>
        <end position="190"/>
    </location>
</feature>
<feature type="region of interest" description="Disordered" evidence="7">
    <location>
        <begin position="199"/>
        <end position="270"/>
    </location>
</feature>
<dbReference type="InterPro" id="IPR004918">
    <property type="entry name" value="Cdc37"/>
</dbReference>
<dbReference type="GO" id="GO:0006457">
    <property type="term" value="P:protein folding"/>
    <property type="evidence" value="ECO:0007669"/>
    <property type="project" value="TreeGrafter"/>
</dbReference>
<dbReference type="InterPro" id="IPR013855">
    <property type="entry name" value="Cdc37_N_dom"/>
</dbReference>
<proteinExistence type="inferred from homology"/>
<dbReference type="InterPro" id="IPR013874">
    <property type="entry name" value="Cdc37_Hsp90-bd"/>
</dbReference>
<gene>
    <name evidence="11" type="ORF">F8M41_006356</name>
</gene>
<comment type="subcellular location">
    <subcellularLocation>
        <location evidence="1">Cytoplasm</location>
    </subcellularLocation>
</comment>
<dbReference type="InterPro" id="IPR013873">
    <property type="entry name" value="Cdc37_C"/>
</dbReference>
<dbReference type="Pfam" id="PF08564">
    <property type="entry name" value="CDC37_C"/>
    <property type="match status" value="1"/>
</dbReference>
<dbReference type="EMBL" id="WTPW01001624">
    <property type="protein sequence ID" value="KAF0425179.1"/>
    <property type="molecule type" value="Genomic_DNA"/>
</dbReference>
<sequence length="506" mass="58288">MPIDYSKWDKLELSDDDDFECHPNVDKASFIRWKQADIHQKREERRQKIQILKQKIDQHTVLISRIDDMIKQIEKNGVEAFLKSINDLREANSKLESEPTKNNENNENNENNDDDESMGQEDNKGPKYPTFDQMMAILFDKIKSEIDNDSPEEVGDELIRKLKEHHGKLIKEQKDAKKELEKEELEAKKKITMDDLHTGINSSVVNKAKKPEPPKTKKTKKKEQTIEVLNPDAKLKPLEDEKKPVENFEGDEGDDEGDEGEEADDNDEELVTSDLAKEFAAIKNYDDSYKFITNYPEVVDQDISDQILGEAFRAQLKGKEKYAKQCVHQGWLLQYCQKLGKDGVTLFFRRITSPDPQAREVFIKDVNETYERIRERCKVMNAEKTQRPQKAQVEQIQIEVTDPNTSLNVRVPDANSEDEQEKARYQAFLKLPVNFQEALRTGELTKINKVLGAMTVEEAERILEICGEADVMSLEGGIIDATQGQTIPGQRIENDEAIPVLEYDRM</sequence>
<feature type="compositionally biased region" description="Acidic residues" evidence="7">
    <location>
        <begin position="110"/>
        <end position="119"/>
    </location>
</feature>
<keyword evidence="6" id="KW-0175">Coiled coil</keyword>
<organism evidence="11 12">
    <name type="scientific">Gigaspora margarita</name>
    <dbReference type="NCBI Taxonomy" id="4874"/>
    <lineage>
        <taxon>Eukaryota</taxon>
        <taxon>Fungi</taxon>
        <taxon>Fungi incertae sedis</taxon>
        <taxon>Mucoromycota</taxon>
        <taxon>Glomeromycotina</taxon>
        <taxon>Glomeromycetes</taxon>
        <taxon>Diversisporales</taxon>
        <taxon>Gigasporaceae</taxon>
        <taxon>Gigaspora</taxon>
    </lineage>
</organism>
<comment type="caution">
    <text evidence="11">The sequence shown here is derived from an EMBL/GenBank/DDBJ whole genome shotgun (WGS) entry which is preliminary data.</text>
</comment>
<dbReference type="GO" id="GO:0005737">
    <property type="term" value="C:cytoplasm"/>
    <property type="evidence" value="ECO:0007669"/>
    <property type="project" value="UniProtKB-SubCell"/>
</dbReference>
<dbReference type="Gene3D" id="1.20.58.610">
    <property type="entry name" value="Cdc37, Hsp90 binding domain"/>
    <property type="match status" value="1"/>
</dbReference>
<keyword evidence="3" id="KW-0963">Cytoplasm</keyword>
<feature type="region of interest" description="Disordered" evidence="7">
    <location>
        <begin position="92"/>
        <end position="129"/>
    </location>
</feature>
<dbReference type="SMART" id="SM01071">
    <property type="entry name" value="CDC37_N"/>
    <property type="match status" value="1"/>
</dbReference>
<dbReference type="GO" id="GO:0019901">
    <property type="term" value="F:protein kinase binding"/>
    <property type="evidence" value="ECO:0007669"/>
    <property type="project" value="InterPro"/>
</dbReference>
<dbReference type="InterPro" id="IPR038189">
    <property type="entry name" value="Cdc37_Hsp90-bd_sf"/>
</dbReference>
<keyword evidence="12" id="KW-1185">Reference proteome</keyword>
<dbReference type="Proteomes" id="UP000439903">
    <property type="component" value="Unassembled WGS sequence"/>
</dbReference>
<evidence type="ECO:0000256" key="6">
    <source>
        <dbReference type="SAM" id="Coils"/>
    </source>
</evidence>
<evidence type="ECO:0000259" key="8">
    <source>
        <dbReference type="SMART" id="SM01069"/>
    </source>
</evidence>
<evidence type="ECO:0000259" key="9">
    <source>
        <dbReference type="SMART" id="SM01070"/>
    </source>
</evidence>
<evidence type="ECO:0000256" key="1">
    <source>
        <dbReference type="ARBA" id="ARBA00004496"/>
    </source>
</evidence>
<name>A0A8H4A3W2_GIGMA</name>
<dbReference type="PANTHER" id="PTHR12800:SF4">
    <property type="entry name" value="HSP90 CO-CHAPERONE CDC37"/>
    <property type="match status" value="1"/>
</dbReference>
<keyword evidence="4" id="KW-0143">Chaperone</keyword>
<dbReference type="GO" id="GO:0031072">
    <property type="term" value="F:heat shock protein binding"/>
    <property type="evidence" value="ECO:0007669"/>
    <property type="project" value="TreeGrafter"/>
</dbReference>
<evidence type="ECO:0000256" key="2">
    <source>
        <dbReference type="ARBA" id="ARBA00006222"/>
    </source>
</evidence>
<dbReference type="SUPFAM" id="SSF101391">
    <property type="entry name" value="Hsp90 co-chaperone CDC37"/>
    <property type="match status" value="1"/>
</dbReference>
<feature type="domain" description="Cdc37 Hsp90 binding" evidence="9">
    <location>
        <begin position="201"/>
        <end position="395"/>
    </location>
</feature>
<comment type="similarity">
    <text evidence="2">Belongs to the CDC37 family.</text>
</comment>
<dbReference type="GO" id="GO:0050821">
    <property type="term" value="P:protein stabilization"/>
    <property type="evidence" value="ECO:0007669"/>
    <property type="project" value="TreeGrafter"/>
</dbReference>
<dbReference type="OrthoDB" id="440202at2759"/>
<evidence type="ECO:0000313" key="11">
    <source>
        <dbReference type="EMBL" id="KAF0425179.1"/>
    </source>
</evidence>
<feature type="compositionally biased region" description="Basic and acidic residues" evidence="7">
    <location>
        <begin position="233"/>
        <end position="246"/>
    </location>
</feature>
<dbReference type="SMART" id="SM01070">
    <property type="entry name" value="CDC37_M"/>
    <property type="match status" value="1"/>
</dbReference>
<evidence type="ECO:0000259" key="10">
    <source>
        <dbReference type="SMART" id="SM01071"/>
    </source>
</evidence>
<accession>A0A8H4A3W2</accession>
<evidence type="ECO:0000256" key="3">
    <source>
        <dbReference type="ARBA" id="ARBA00022490"/>
    </source>
</evidence>
<evidence type="ECO:0000313" key="12">
    <source>
        <dbReference type="Proteomes" id="UP000439903"/>
    </source>
</evidence>
<evidence type="ECO:0000256" key="7">
    <source>
        <dbReference type="SAM" id="MobiDB-lite"/>
    </source>
</evidence>
<dbReference type="PANTHER" id="PTHR12800">
    <property type="entry name" value="CDC37-RELATED"/>
    <property type="match status" value="1"/>
</dbReference>
<dbReference type="Pfam" id="PF03234">
    <property type="entry name" value="CDC37_N"/>
    <property type="match status" value="1"/>
</dbReference>
<feature type="compositionally biased region" description="Basic and acidic residues" evidence="7">
    <location>
        <begin position="92"/>
        <end position="101"/>
    </location>
</feature>
<dbReference type="AlphaFoldDB" id="A0A8H4A3W2"/>
<feature type="compositionally biased region" description="Acidic residues" evidence="7">
    <location>
        <begin position="248"/>
        <end position="270"/>
    </location>
</feature>
<dbReference type="SMART" id="SM01069">
    <property type="entry name" value="CDC37_C"/>
    <property type="match status" value="1"/>
</dbReference>
<feature type="domain" description="Cdc37 C-terminal" evidence="8">
    <location>
        <begin position="409"/>
        <end position="498"/>
    </location>
</feature>
<dbReference type="GO" id="GO:0051087">
    <property type="term" value="F:protein-folding chaperone binding"/>
    <property type="evidence" value="ECO:0007669"/>
    <property type="project" value="TreeGrafter"/>
</dbReference>